<feature type="compositionally biased region" description="Low complexity" evidence="1">
    <location>
        <begin position="361"/>
        <end position="375"/>
    </location>
</feature>
<feature type="compositionally biased region" description="Polar residues" evidence="1">
    <location>
        <begin position="376"/>
        <end position="387"/>
    </location>
</feature>
<reference evidence="2 3" key="1">
    <citation type="submission" date="2019-03" db="EMBL/GenBank/DDBJ databases">
        <title>Genomic Encyclopedia of Type Strains, Phase III (KMG-III): the genomes of soil and plant-associated and newly described type strains.</title>
        <authorList>
            <person name="Whitman W."/>
        </authorList>
    </citation>
    <scope>NUCLEOTIDE SEQUENCE [LARGE SCALE GENOMIC DNA]</scope>
    <source>
        <strain evidence="2 3">VKMAc-2574</strain>
    </source>
</reference>
<organism evidence="2 3">
    <name type="scientific">Kribbella pratensis</name>
    <dbReference type="NCBI Taxonomy" id="2512112"/>
    <lineage>
        <taxon>Bacteria</taxon>
        <taxon>Bacillati</taxon>
        <taxon>Actinomycetota</taxon>
        <taxon>Actinomycetes</taxon>
        <taxon>Propionibacteriales</taxon>
        <taxon>Kribbellaceae</taxon>
        <taxon>Kribbella</taxon>
    </lineage>
</organism>
<dbReference type="Proteomes" id="UP000295060">
    <property type="component" value="Unassembled WGS sequence"/>
</dbReference>
<feature type="region of interest" description="Disordered" evidence="1">
    <location>
        <begin position="353"/>
        <end position="402"/>
    </location>
</feature>
<evidence type="ECO:0000313" key="2">
    <source>
        <dbReference type="EMBL" id="TDW81406.1"/>
    </source>
</evidence>
<feature type="compositionally biased region" description="Basic and acidic residues" evidence="1">
    <location>
        <begin position="481"/>
        <end position="496"/>
    </location>
</feature>
<name>A0ABY2F4C4_9ACTN</name>
<feature type="region of interest" description="Disordered" evidence="1">
    <location>
        <begin position="277"/>
        <end position="296"/>
    </location>
</feature>
<sequence length="496" mass="53102">MKLHRTSLFVALTIVVLASVAALITGWPGWLFGLLTALVLVALGLRASSLGVPQVVAKEHLSAEVPSSEEEPPIPWYDVAGVRLSSATKGCRFEFAARVLWSPVRPDLSESEARSVAVDALLRRAEAMAESRAADETELAHHSVAARLASPEYDNQRRVRVWAQQVELRLPASDSEYLRRITELRRREVASEINRKIEQEQRAYLRDDVLASPGSTTVWWLNQNLDQVDRAVELFGTFANLSAAAHDRHETTSIGSEAGFGARRDEAALAGLSSIRDEDPTTAPRMGGNASNGWSTAEDASAGTIQVRMDFDAAVERLLDDHPEPERSLKADSLAMLETRFGRPDRADRIRELFDTPGEPSSSSALGDSSSGPTSALPSTVSTTSANPAGAESSAATAPSGADPFEIVEASTDAPTTVQEPHGAAPLTVEDTSRPEAIATVPFTSAADVASTGRPGIEQRAAAEYREQFYSSGESTIVPSDADHPTEESGHSDPNG</sequence>
<dbReference type="EMBL" id="SODU01000005">
    <property type="protein sequence ID" value="TDW81406.1"/>
    <property type="molecule type" value="Genomic_DNA"/>
</dbReference>
<keyword evidence="3" id="KW-1185">Reference proteome</keyword>
<evidence type="ECO:0000313" key="3">
    <source>
        <dbReference type="Proteomes" id="UP000295060"/>
    </source>
</evidence>
<evidence type="ECO:0000256" key="1">
    <source>
        <dbReference type="SAM" id="MobiDB-lite"/>
    </source>
</evidence>
<comment type="caution">
    <text evidence="2">The sequence shown here is derived from an EMBL/GenBank/DDBJ whole genome shotgun (WGS) entry which is preliminary data.</text>
</comment>
<accession>A0ABY2F4C4</accession>
<protein>
    <submittedName>
        <fullName evidence="2">Uncharacterized protein</fullName>
    </submittedName>
</protein>
<proteinExistence type="predicted"/>
<feature type="region of interest" description="Disordered" evidence="1">
    <location>
        <begin position="415"/>
        <end position="496"/>
    </location>
</feature>
<feature type="compositionally biased region" description="Polar residues" evidence="1">
    <location>
        <begin position="469"/>
        <end position="478"/>
    </location>
</feature>
<gene>
    <name evidence="2" type="ORF">EV137_7410</name>
</gene>